<accession>A0A8J2LUQ1</accession>
<dbReference type="OrthoDB" id="443524at2759"/>
<dbReference type="GO" id="GO:0009395">
    <property type="term" value="P:phospholipid catabolic process"/>
    <property type="evidence" value="ECO:0007669"/>
    <property type="project" value="TreeGrafter"/>
</dbReference>
<dbReference type="Pfam" id="PF04916">
    <property type="entry name" value="Phospholip_B"/>
    <property type="match status" value="1"/>
</dbReference>
<evidence type="ECO:0000256" key="1">
    <source>
        <dbReference type="ARBA" id="ARBA00007835"/>
    </source>
</evidence>
<keyword evidence="5 7" id="KW-0443">Lipid metabolism</keyword>
<gene>
    <name evidence="8" type="ORF">AFUS01_LOCUS47541</name>
</gene>
<dbReference type="EMBL" id="CAJVCH010571809">
    <property type="protein sequence ID" value="CAG7838585.1"/>
    <property type="molecule type" value="Genomic_DNA"/>
</dbReference>
<dbReference type="AlphaFoldDB" id="A0A8J2LUQ1"/>
<proteinExistence type="inferred from homology"/>
<evidence type="ECO:0000256" key="7">
    <source>
        <dbReference type="RuleBase" id="RU364138"/>
    </source>
</evidence>
<dbReference type="PANTHER" id="PTHR12370">
    <property type="entry name" value="PHOSPHOLIPASE B-RELATED"/>
    <property type="match status" value="1"/>
</dbReference>
<keyword evidence="4 7" id="KW-0442">Lipid degradation</keyword>
<keyword evidence="3 7" id="KW-0378">Hydrolase</keyword>
<organism evidence="8 9">
    <name type="scientific">Allacma fusca</name>
    <dbReference type="NCBI Taxonomy" id="39272"/>
    <lineage>
        <taxon>Eukaryota</taxon>
        <taxon>Metazoa</taxon>
        <taxon>Ecdysozoa</taxon>
        <taxon>Arthropoda</taxon>
        <taxon>Hexapoda</taxon>
        <taxon>Collembola</taxon>
        <taxon>Symphypleona</taxon>
        <taxon>Sminthuridae</taxon>
        <taxon>Allacma</taxon>
    </lineage>
</organism>
<protein>
    <recommendedName>
        <fullName evidence="7">Phospholipase B-like</fullName>
        <ecNumber evidence="7">3.1.1.-</ecNumber>
    </recommendedName>
</protein>
<dbReference type="Proteomes" id="UP000708208">
    <property type="component" value="Unassembled WGS sequence"/>
</dbReference>
<dbReference type="PANTHER" id="PTHR12370:SF3">
    <property type="entry name" value="PHOSPHOLIPASE B-LIKE 2-RELATED"/>
    <property type="match status" value="1"/>
</dbReference>
<comment type="caution">
    <text evidence="8">The sequence shown here is derived from an EMBL/GenBank/DDBJ whole genome shotgun (WGS) entry which is preliminary data.</text>
</comment>
<comment type="function">
    <text evidence="7">Putative phospholipase.</text>
</comment>
<evidence type="ECO:0000313" key="8">
    <source>
        <dbReference type="EMBL" id="CAG7838585.1"/>
    </source>
</evidence>
<name>A0A8J2LUQ1_9HEXA</name>
<dbReference type="GO" id="GO:0005576">
    <property type="term" value="C:extracellular region"/>
    <property type="evidence" value="ECO:0007669"/>
    <property type="project" value="TreeGrafter"/>
</dbReference>
<keyword evidence="6" id="KW-0325">Glycoprotein</keyword>
<keyword evidence="2" id="KW-0732">Signal</keyword>
<evidence type="ECO:0000256" key="4">
    <source>
        <dbReference type="ARBA" id="ARBA00022963"/>
    </source>
</evidence>
<evidence type="ECO:0000256" key="6">
    <source>
        <dbReference type="ARBA" id="ARBA00023180"/>
    </source>
</evidence>
<evidence type="ECO:0000313" key="9">
    <source>
        <dbReference type="Proteomes" id="UP000708208"/>
    </source>
</evidence>
<sequence length="637" mass="72938">MKKWIRLVLELSRLARTDSYNLAPSNQSWSSKIVLSWDNPLFVSLLSCWFCFWRGGKMKGLNRFGVILLLQSAFLAGVFCGDLLEDDQQINNAPPPHIHGKFAYVTWTKEKGYDIKIFAAGYAAADPTGIDWVAKGRYQNMVNKTGWGILEVETRPTWPDEMQMFAAGLAEGYLTRDLIFYFWQNIIEHYCDEKPTLCKFLQKFITQNQDWVKDSIFKMKDASSYWHHVNLMYQQVEGIQAGFQKASNGTTFKLSSLDLLLINILGDLGDLEAALDPNPQKAKFADMMKDGHCSVLIKLIGNRDIYASHVTWWRYESMLRILKRYNFPLKTSAAADSAPTPGSSISMSSYPGMVWSMDDFYLISSGLLVTETSIANFNQNLWSKVSPKNSLYTGIRAMVANRLANDGRQWTKLFTLFNSGTYNNQWMVLNYGLYEPEKPLNAGVLWILEQLPGLMVSKDVTSVLNKTGYWASYNIPYFEDIYQLSGSSKMQQKFGDYYSLKECPRAKIFARDQSKVHDIDSMMQLMRYNDYQHDPLSRCNCTPPYSAINAISARSELNPEDGKYPFPSLGYRKMGATDMKLATLDSFLLQQFIAIAGPTYDPLPPFQWSKSTLNKLPHNGMPDKFEFEPIIHRWKWL</sequence>
<evidence type="ECO:0000256" key="2">
    <source>
        <dbReference type="ARBA" id="ARBA00022729"/>
    </source>
</evidence>
<comment type="similarity">
    <text evidence="1 7">Belongs to the phospholipase B-like family.</text>
</comment>
<dbReference type="EC" id="3.1.1.-" evidence="7"/>
<evidence type="ECO:0000256" key="5">
    <source>
        <dbReference type="ARBA" id="ARBA00023098"/>
    </source>
</evidence>
<keyword evidence="9" id="KW-1185">Reference proteome</keyword>
<evidence type="ECO:0000256" key="3">
    <source>
        <dbReference type="ARBA" id="ARBA00022801"/>
    </source>
</evidence>
<dbReference type="InterPro" id="IPR007000">
    <property type="entry name" value="PLipase_B-like"/>
</dbReference>
<reference evidence="8" key="1">
    <citation type="submission" date="2021-06" db="EMBL/GenBank/DDBJ databases">
        <authorList>
            <person name="Hodson N. C."/>
            <person name="Mongue J. A."/>
            <person name="Jaron S. K."/>
        </authorList>
    </citation>
    <scope>NUCLEOTIDE SEQUENCE</scope>
</reference>
<dbReference type="GO" id="GO:0004620">
    <property type="term" value="F:phospholipase activity"/>
    <property type="evidence" value="ECO:0007669"/>
    <property type="project" value="InterPro"/>
</dbReference>